<sequence>MESGQNKYMINSGFTQYPPASELYQAFVFVTPQLEHWRSCLNKILYTVIYSY</sequence>
<organism evidence="1 2">
    <name type="scientific">Meloidogyne enterolobii</name>
    <name type="common">Root-knot nematode worm</name>
    <name type="synonym">Meloidogyne mayaguensis</name>
    <dbReference type="NCBI Taxonomy" id="390850"/>
    <lineage>
        <taxon>Eukaryota</taxon>
        <taxon>Metazoa</taxon>
        <taxon>Ecdysozoa</taxon>
        <taxon>Nematoda</taxon>
        <taxon>Chromadorea</taxon>
        <taxon>Rhabditida</taxon>
        <taxon>Tylenchina</taxon>
        <taxon>Tylenchomorpha</taxon>
        <taxon>Tylenchoidea</taxon>
        <taxon>Meloidogynidae</taxon>
        <taxon>Meloidogyninae</taxon>
        <taxon>Meloidogyne</taxon>
    </lineage>
</organism>
<reference evidence="1 2" key="1">
    <citation type="submission" date="2020-08" db="EMBL/GenBank/DDBJ databases">
        <authorList>
            <person name="Koutsovoulos G."/>
            <person name="Danchin GJ E."/>
        </authorList>
    </citation>
    <scope>NUCLEOTIDE SEQUENCE [LARGE SCALE GENOMIC DNA]</scope>
</reference>
<accession>A0A6V7WN26</accession>
<dbReference type="AlphaFoldDB" id="A0A6V7WN26"/>
<dbReference type="EMBL" id="CAJEWN010000692">
    <property type="protein sequence ID" value="CAD2188428.1"/>
    <property type="molecule type" value="Genomic_DNA"/>
</dbReference>
<dbReference type="Proteomes" id="UP000580250">
    <property type="component" value="Unassembled WGS sequence"/>
</dbReference>
<name>A0A6V7WN26_MELEN</name>
<evidence type="ECO:0000313" key="1">
    <source>
        <dbReference type="EMBL" id="CAD2188428.1"/>
    </source>
</evidence>
<proteinExistence type="predicted"/>
<comment type="caution">
    <text evidence="1">The sequence shown here is derived from an EMBL/GenBank/DDBJ whole genome shotgun (WGS) entry which is preliminary data.</text>
</comment>
<gene>
    <name evidence="1" type="ORF">MENT_LOCUS41079</name>
</gene>
<evidence type="ECO:0000313" key="2">
    <source>
        <dbReference type="Proteomes" id="UP000580250"/>
    </source>
</evidence>
<protein>
    <submittedName>
        <fullName evidence="1">Uncharacterized protein</fullName>
    </submittedName>
</protein>